<keyword evidence="3" id="KW-1003">Cell membrane</keyword>
<dbReference type="InterPro" id="IPR035906">
    <property type="entry name" value="MetI-like_sf"/>
</dbReference>
<dbReference type="SUPFAM" id="SSF161098">
    <property type="entry name" value="MetI-like"/>
    <property type="match status" value="2"/>
</dbReference>
<feature type="transmembrane region" description="Helical" evidence="8">
    <location>
        <begin position="156"/>
        <end position="181"/>
    </location>
</feature>
<feature type="transmembrane region" description="Helical" evidence="8">
    <location>
        <begin position="210"/>
        <end position="229"/>
    </location>
</feature>
<evidence type="ECO:0000256" key="2">
    <source>
        <dbReference type="ARBA" id="ARBA00022448"/>
    </source>
</evidence>
<dbReference type="PANTHER" id="PTHR43357">
    <property type="entry name" value="INNER MEMBRANE ABC TRANSPORTER PERMEASE PROTEIN YDCV"/>
    <property type="match status" value="1"/>
</dbReference>
<evidence type="ECO:0000256" key="7">
    <source>
        <dbReference type="ARBA" id="ARBA00023136"/>
    </source>
</evidence>
<dbReference type="GO" id="GO:0055085">
    <property type="term" value="P:transmembrane transport"/>
    <property type="evidence" value="ECO:0007669"/>
    <property type="project" value="InterPro"/>
</dbReference>
<feature type="transmembrane region" description="Helical" evidence="8">
    <location>
        <begin position="428"/>
        <end position="450"/>
    </location>
</feature>
<comment type="subcellular location">
    <subcellularLocation>
        <location evidence="1">Cell inner membrane</location>
        <topology evidence="1">Multi-pass membrane protein</topology>
    </subcellularLocation>
    <subcellularLocation>
        <location evidence="8">Cell membrane</location>
        <topology evidence="8">Multi-pass membrane protein</topology>
    </subcellularLocation>
</comment>
<dbReference type="InterPro" id="IPR000515">
    <property type="entry name" value="MetI-like"/>
</dbReference>
<feature type="domain" description="ABC transmembrane type-1" evidence="9">
    <location>
        <begin position="302"/>
        <end position="493"/>
    </location>
</feature>
<dbReference type="OrthoDB" id="9790211at2"/>
<evidence type="ECO:0000259" key="9">
    <source>
        <dbReference type="PROSITE" id="PS50928"/>
    </source>
</evidence>
<keyword evidence="6 8" id="KW-1133">Transmembrane helix</keyword>
<dbReference type="PROSITE" id="PS50928">
    <property type="entry name" value="ABC_TM1"/>
    <property type="match status" value="2"/>
</dbReference>
<protein>
    <submittedName>
        <fullName evidence="10">Iron ABC transporter permease</fullName>
    </submittedName>
</protein>
<dbReference type="EMBL" id="SMRS01000003">
    <property type="protein sequence ID" value="KAA0875523.1"/>
    <property type="molecule type" value="Genomic_DNA"/>
</dbReference>
<dbReference type="Proteomes" id="UP000325302">
    <property type="component" value="Unassembled WGS sequence"/>
</dbReference>
<dbReference type="Gene3D" id="1.10.3720.10">
    <property type="entry name" value="MetI-like"/>
    <property type="match status" value="2"/>
</dbReference>
<keyword evidence="2 8" id="KW-0813">Transport</keyword>
<feature type="domain" description="ABC transmembrane type-1" evidence="9">
    <location>
        <begin position="33"/>
        <end position="228"/>
    </location>
</feature>
<name>A0A5A9W4R8_9GAMM</name>
<feature type="transmembrane region" description="Helical" evidence="8">
    <location>
        <begin position="112"/>
        <end position="135"/>
    </location>
</feature>
<keyword evidence="4" id="KW-0997">Cell inner membrane</keyword>
<evidence type="ECO:0000256" key="6">
    <source>
        <dbReference type="ARBA" id="ARBA00022989"/>
    </source>
</evidence>
<feature type="transmembrane region" description="Helical" evidence="8">
    <location>
        <begin position="470"/>
        <end position="493"/>
    </location>
</feature>
<keyword evidence="7 8" id="KW-0472">Membrane</keyword>
<keyword evidence="11" id="KW-1185">Reference proteome</keyword>
<reference evidence="10 11" key="1">
    <citation type="submission" date="2019-03" db="EMBL/GenBank/DDBJ databases">
        <title>Nitrincola sp. nov. isolated from an Indian soda lake.</title>
        <authorList>
            <person name="Joshi A."/>
            <person name="Thite S.V."/>
            <person name="Joseph N."/>
            <person name="Dhotre D."/>
            <person name="Moorthy M."/>
            <person name="Shouche Y.S."/>
        </authorList>
    </citation>
    <scope>NUCLEOTIDE SEQUENCE [LARGE SCALE GENOMIC DNA]</scope>
    <source>
        <strain evidence="10 11">MEB193</strain>
    </source>
</reference>
<feature type="transmembrane region" description="Helical" evidence="8">
    <location>
        <begin position="71"/>
        <end position="92"/>
    </location>
</feature>
<comment type="caution">
    <text evidence="10">The sequence shown here is derived from an EMBL/GenBank/DDBJ whole genome shotgun (WGS) entry which is preliminary data.</text>
</comment>
<organism evidence="10 11">
    <name type="scientific">Nitrincola tapanii</name>
    <dbReference type="NCBI Taxonomy" id="1708751"/>
    <lineage>
        <taxon>Bacteria</taxon>
        <taxon>Pseudomonadati</taxon>
        <taxon>Pseudomonadota</taxon>
        <taxon>Gammaproteobacteria</taxon>
        <taxon>Oceanospirillales</taxon>
        <taxon>Oceanospirillaceae</taxon>
        <taxon>Nitrincola</taxon>
    </lineage>
</organism>
<evidence type="ECO:0000256" key="1">
    <source>
        <dbReference type="ARBA" id="ARBA00004429"/>
    </source>
</evidence>
<evidence type="ECO:0000256" key="4">
    <source>
        <dbReference type="ARBA" id="ARBA00022519"/>
    </source>
</evidence>
<comment type="similarity">
    <text evidence="8">Belongs to the binding-protein-dependent transport system permease family.</text>
</comment>
<gene>
    <name evidence="10" type="ORF">E1H14_05780</name>
</gene>
<dbReference type="AlphaFoldDB" id="A0A5A9W4R8"/>
<feature type="transmembrane region" description="Helical" evidence="8">
    <location>
        <begin position="342"/>
        <end position="362"/>
    </location>
</feature>
<evidence type="ECO:0000313" key="10">
    <source>
        <dbReference type="EMBL" id="KAA0875523.1"/>
    </source>
</evidence>
<feature type="transmembrane region" description="Helical" evidence="8">
    <location>
        <begin position="306"/>
        <end position="330"/>
    </location>
</feature>
<dbReference type="PANTHER" id="PTHR43357:SF3">
    <property type="entry name" value="FE(3+)-TRANSPORT SYSTEM PERMEASE PROTEIN FBPB 2"/>
    <property type="match status" value="1"/>
</dbReference>
<feature type="transmembrane region" description="Helical" evidence="8">
    <location>
        <begin position="368"/>
        <end position="389"/>
    </location>
</feature>
<dbReference type="CDD" id="cd06261">
    <property type="entry name" value="TM_PBP2"/>
    <property type="match status" value="2"/>
</dbReference>
<accession>A0A5A9W4R8</accession>
<evidence type="ECO:0000256" key="3">
    <source>
        <dbReference type="ARBA" id="ARBA00022475"/>
    </source>
</evidence>
<dbReference type="GO" id="GO:0005886">
    <property type="term" value="C:plasma membrane"/>
    <property type="evidence" value="ECO:0007669"/>
    <property type="project" value="UniProtKB-SubCell"/>
</dbReference>
<evidence type="ECO:0000256" key="5">
    <source>
        <dbReference type="ARBA" id="ARBA00022692"/>
    </source>
</evidence>
<sequence length="502" mass="54831">MFIPLVYLFVRAGQAQPDQLLELVFRPRNLELLWNTLLLTAGVLMICSFLAFPLAWLVTRTTIAAKGWLTVLAVVPLAVPGYVMAYALLGIGGNLGVLSQLFGIRIANISGYWGAVWALSLYTFPYLFLNLRAALMGLDTSLEESAQSLGYSRWEVLLKVILPHLLPAILAGYLVVGLYVLGDFGAVALMRYEAFSYAIFTQYSGAFDRIYAAWLSIMLLALAGMFLLMEAYVLKRKRLASVGSGVGRAVSPKPLGAWQPLAWLYVAFVFMASIGMPVAMLGYWLFLAPPDISVFWQVPVTFMHSALAAMPAALLAVVLALPLCFLSVRYPSSVTRLLERSAYIGYALPPLTLGLAMVFFALQTAFFFYQTLGLLIIAWTIATLALAMGPIRSALLQMRPSTEEAAYALGYTPAATFWHVVFPRLRRAVLAALALVFLFCMKELPITFLLAPTGYSTLAVTVFSRTTEGLMAEAAPFAAAIVLFSGLSVGMVLNREAQKGAR</sequence>
<feature type="transmembrane region" description="Helical" evidence="8">
    <location>
        <begin position="262"/>
        <end position="286"/>
    </location>
</feature>
<dbReference type="Pfam" id="PF00528">
    <property type="entry name" value="BPD_transp_1"/>
    <property type="match status" value="2"/>
</dbReference>
<feature type="transmembrane region" description="Helical" evidence="8">
    <location>
        <begin position="39"/>
        <end position="59"/>
    </location>
</feature>
<proteinExistence type="inferred from homology"/>
<keyword evidence="5 8" id="KW-0812">Transmembrane</keyword>
<evidence type="ECO:0000256" key="8">
    <source>
        <dbReference type="RuleBase" id="RU363032"/>
    </source>
</evidence>
<evidence type="ECO:0000313" key="11">
    <source>
        <dbReference type="Proteomes" id="UP000325302"/>
    </source>
</evidence>